<proteinExistence type="predicted"/>
<dbReference type="Proteomes" id="UP000578819">
    <property type="component" value="Unassembled WGS sequence"/>
</dbReference>
<reference evidence="2 3" key="1">
    <citation type="submission" date="2020-08" db="EMBL/GenBank/DDBJ databases">
        <title>Sequencing the genomes of 1000 actinobacteria strains.</title>
        <authorList>
            <person name="Klenk H.-P."/>
        </authorList>
    </citation>
    <scope>NUCLEOTIDE SEQUENCE [LARGE SCALE GENOMIC DNA]</scope>
    <source>
        <strain evidence="2 3">DSM 45886</strain>
    </source>
</reference>
<evidence type="ECO:0000313" key="3">
    <source>
        <dbReference type="Proteomes" id="UP000578819"/>
    </source>
</evidence>
<evidence type="ECO:0000256" key="1">
    <source>
        <dbReference type="SAM" id="MobiDB-lite"/>
    </source>
</evidence>
<organism evidence="2 3">
    <name type="scientific">Micromonospora polyrhachis</name>
    <dbReference type="NCBI Taxonomy" id="1282883"/>
    <lineage>
        <taxon>Bacteria</taxon>
        <taxon>Bacillati</taxon>
        <taxon>Actinomycetota</taxon>
        <taxon>Actinomycetes</taxon>
        <taxon>Micromonosporales</taxon>
        <taxon>Micromonosporaceae</taxon>
        <taxon>Micromonospora</taxon>
    </lineage>
</organism>
<keyword evidence="3" id="KW-1185">Reference proteome</keyword>
<evidence type="ECO:0000313" key="2">
    <source>
        <dbReference type="EMBL" id="MBB4961267.1"/>
    </source>
</evidence>
<accession>A0A7W7SUL7</accession>
<dbReference type="AlphaFoldDB" id="A0A7W7SUL7"/>
<gene>
    <name evidence="2" type="ORF">FHR38_005000</name>
</gene>
<dbReference type="RefSeq" id="WP_221449171.1">
    <property type="nucleotide sequence ID" value="NZ_JACHJW010000001.1"/>
</dbReference>
<evidence type="ECO:0008006" key="4">
    <source>
        <dbReference type="Google" id="ProtNLM"/>
    </source>
</evidence>
<feature type="region of interest" description="Disordered" evidence="1">
    <location>
        <begin position="1"/>
        <end position="27"/>
    </location>
</feature>
<protein>
    <recommendedName>
        <fullName evidence="4">Nucleotidyltransferase AbiEii toxin of type IV toxin-antitoxin system</fullName>
    </recommendedName>
</protein>
<sequence length="85" mass="9519">MDPGWITPPGQRSRDRRIRPGKPEFTDPVQADRWRTLRRTALDHALALVAASPLREKLVLRGSMLPPAWAGEQARAPGDLDWVLG</sequence>
<name>A0A7W7SUL7_9ACTN</name>
<dbReference type="EMBL" id="JACHJW010000001">
    <property type="protein sequence ID" value="MBB4961267.1"/>
    <property type="molecule type" value="Genomic_DNA"/>
</dbReference>
<comment type="caution">
    <text evidence="2">The sequence shown here is derived from an EMBL/GenBank/DDBJ whole genome shotgun (WGS) entry which is preliminary data.</text>
</comment>